<dbReference type="KEGG" id="azc:AZC_1190"/>
<dbReference type="InterPro" id="IPR029063">
    <property type="entry name" value="SAM-dependent_MTases_sf"/>
</dbReference>
<dbReference type="Pfam" id="PF05050">
    <property type="entry name" value="Methyltransf_21"/>
    <property type="match status" value="1"/>
</dbReference>
<sequence length="283" mass="30524">MLEALKAQMEARTPRLFGLVAGLFNRAAARNSAEPANLLPFLVTPGDRACDIGANNGLFTFWMLRLGVQVEAFEPNPRLARVLDLRFAAARRAGRFRLFACALSDGTGPATLHVPRGLSPLASIDGDFVAHSTAPVDHVTIARRTLDDCIEGRVDFLKIDVEGHEAKVLAGASRLLAESRPTLLVEAEERHHAGAVTALEGLLAPLGYEGFFCADGAVQPLARFDPALHQRPGALNAQGTRVQPGATYVNNFVFIARADRKARFMAWRPGPWLARGRGNSAAD</sequence>
<dbReference type="GO" id="GO:0008168">
    <property type="term" value="F:methyltransferase activity"/>
    <property type="evidence" value="ECO:0007669"/>
    <property type="project" value="UniProtKB-KW"/>
</dbReference>
<dbReference type="InterPro" id="IPR006342">
    <property type="entry name" value="FkbM_mtfrase"/>
</dbReference>
<dbReference type="PANTHER" id="PTHR34203">
    <property type="entry name" value="METHYLTRANSFERASE, FKBM FAMILY PROTEIN"/>
    <property type="match status" value="1"/>
</dbReference>
<dbReference type="SUPFAM" id="SSF53335">
    <property type="entry name" value="S-adenosyl-L-methionine-dependent methyltransferases"/>
    <property type="match status" value="1"/>
</dbReference>
<dbReference type="NCBIfam" id="TIGR01444">
    <property type="entry name" value="fkbM_fam"/>
    <property type="match status" value="1"/>
</dbReference>
<dbReference type="eggNOG" id="COG0030">
    <property type="taxonomic scope" value="Bacteria"/>
</dbReference>
<reference evidence="2 3" key="1">
    <citation type="journal article" date="2007" name="Appl. Environ. Microbiol.">
        <title>Rhizobial factors required for stem nodule maturation and maintenance in Sesbania rostrata-Azorhizobium caulinodans ORS571 symbiosis.</title>
        <authorList>
            <person name="Suzuki S."/>
            <person name="Aono T."/>
            <person name="Lee KB."/>
            <person name="Suzuki T."/>
            <person name="Liu CT."/>
            <person name="Miwa H."/>
            <person name="Wakao S."/>
            <person name="Iki T."/>
            <person name="Oyaizu H."/>
        </authorList>
    </citation>
    <scope>NUCLEOTIDE SEQUENCE [LARGE SCALE GENOMIC DNA]</scope>
    <source>
        <strain evidence="3">ATCC 43989 / DSM 5975 / JCM 20966 / LMG 6465 / NBRC 14845 / NCIMB 13405 / ORS 571</strain>
    </source>
</reference>
<feature type="domain" description="Methyltransferase FkbM" evidence="1">
    <location>
        <begin position="51"/>
        <end position="192"/>
    </location>
</feature>
<dbReference type="RefSeq" id="WP_012169721.1">
    <property type="nucleotide sequence ID" value="NC_009937.1"/>
</dbReference>
<dbReference type="Gene3D" id="3.40.50.150">
    <property type="entry name" value="Vaccinia Virus protein VP39"/>
    <property type="match status" value="1"/>
</dbReference>
<name>A8HRH8_AZOC5</name>
<dbReference type="EMBL" id="AP009384">
    <property type="protein sequence ID" value="BAF87188.1"/>
    <property type="molecule type" value="Genomic_DNA"/>
</dbReference>
<dbReference type="HOGENOM" id="CLU_082597_0_0_5"/>
<dbReference type="GO" id="GO:0032259">
    <property type="term" value="P:methylation"/>
    <property type="evidence" value="ECO:0007669"/>
    <property type="project" value="UniProtKB-KW"/>
</dbReference>
<dbReference type="STRING" id="438753.AZC_1190"/>
<accession>A8HRH8</accession>
<proteinExistence type="predicted"/>
<protein>
    <submittedName>
        <fullName evidence="2">Methyltransferase</fullName>
    </submittedName>
</protein>
<dbReference type="PANTHER" id="PTHR34203:SF15">
    <property type="entry name" value="SLL1173 PROTEIN"/>
    <property type="match status" value="1"/>
</dbReference>
<evidence type="ECO:0000259" key="1">
    <source>
        <dbReference type="Pfam" id="PF05050"/>
    </source>
</evidence>
<dbReference type="Proteomes" id="UP000000270">
    <property type="component" value="Chromosome"/>
</dbReference>
<reference evidence="3" key="2">
    <citation type="submission" date="2007-04" db="EMBL/GenBank/DDBJ databases">
        <title>Complete genome sequence of the nitrogen-fixing bacterium Azorhizobium caulinodans ORS571.</title>
        <authorList>
            <person name="Lee K.B."/>
            <person name="Backer P.D."/>
            <person name="Aono T."/>
            <person name="Liu C.T."/>
            <person name="Suzuki S."/>
            <person name="Suzuki T."/>
            <person name="Kaneko T."/>
            <person name="Yamada M."/>
            <person name="Tabata S."/>
            <person name="Kupfer D.M."/>
            <person name="Najar F.Z."/>
            <person name="Wiley G.B."/>
            <person name="Roe B."/>
            <person name="Binnewies T."/>
            <person name="Ussery D."/>
            <person name="Vereecke D."/>
            <person name="Gevers D."/>
            <person name="Holsters M."/>
            <person name="Oyaizu H."/>
        </authorList>
    </citation>
    <scope>NUCLEOTIDE SEQUENCE [LARGE SCALE GENOMIC DNA]</scope>
    <source>
        <strain evidence="3">ATCC 43989 / DSM 5975 / JCM 20966 / LMG 6465 / NBRC 14845 / NCIMB 13405 / ORS 571</strain>
    </source>
</reference>
<organism evidence="2 3">
    <name type="scientific">Azorhizobium caulinodans (strain ATCC 43989 / DSM 5975 / JCM 20966 / LMG 6465 / NBRC 14845 / NCIMB 13405 / ORS 571)</name>
    <dbReference type="NCBI Taxonomy" id="438753"/>
    <lineage>
        <taxon>Bacteria</taxon>
        <taxon>Pseudomonadati</taxon>
        <taxon>Pseudomonadota</taxon>
        <taxon>Alphaproteobacteria</taxon>
        <taxon>Hyphomicrobiales</taxon>
        <taxon>Xanthobacteraceae</taxon>
        <taxon>Azorhizobium</taxon>
    </lineage>
</organism>
<reference evidence="2 3" key="3">
    <citation type="journal article" date="2008" name="BMC Genomics">
        <title>The genome of the versatile nitrogen fixer Azorhizobium caulinodans ORS571.</title>
        <authorList>
            <person name="Lee KB."/>
            <person name="Backer P.D."/>
            <person name="Aono T."/>
            <person name="Liu CT."/>
            <person name="Suzuki S."/>
            <person name="Suzuki T."/>
            <person name="Kaneko T."/>
            <person name="Yamada M."/>
            <person name="Tabata S."/>
            <person name="Kupfer D.M."/>
            <person name="Najar F.Z."/>
            <person name="Wiley G.B."/>
            <person name="Roe B."/>
            <person name="Binnewies T.T."/>
            <person name="Ussery D.W."/>
            <person name="D'Haeze W."/>
            <person name="Herder J.D."/>
            <person name="Gevers D."/>
            <person name="Vereecke D."/>
            <person name="Holsters M."/>
            <person name="Oyaizu H."/>
        </authorList>
    </citation>
    <scope>NUCLEOTIDE SEQUENCE [LARGE SCALE GENOMIC DNA]</scope>
    <source>
        <strain evidence="3">ATCC 43989 / DSM 5975 / JCM 20966 / LMG 6465 / NBRC 14845 / NCIMB 13405 / ORS 571</strain>
    </source>
</reference>
<reference evidence="2 3" key="4">
    <citation type="journal article" date="2009" name="Appl. Environ. Microbiol.">
        <title>Comparative genome-wide transcriptional profiling of Azorhizobium caulinodans ORS571 grown under free-living and symbiotic conditions.</title>
        <authorList>
            <person name="Tsukada S."/>
            <person name="Aono T."/>
            <person name="Akiba N."/>
            <person name="Lee KB."/>
            <person name="Liu CT."/>
            <person name="Toyazaki H."/>
            <person name="Oyaizu H."/>
        </authorList>
    </citation>
    <scope>NUCLEOTIDE SEQUENCE [LARGE SCALE GENOMIC DNA]</scope>
    <source>
        <strain evidence="3">ATCC 43989 / DSM 5975 / JCM 20966 / LMG 6465 / NBRC 14845 / NCIMB 13405 / ORS 571</strain>
    </source>
</reference>
<dbReference type="AlphaFoldDB" id="A8HRH8"/>
<dbReference type="InterPro" id="IPR052514">
    <property type="entry name" value="SAM-dependent_MTase"/>
</dbReference>
<reference evidence="2 3" key="5">
    <citation type="journal article" date="2010" name="Appl. Environ. Microbiol.">
        <title>phrR-like gene praR of Azorhizobium caulinodans ORS571 is essential for symbiosis with Sesbania rostrata and is involved in expression of reb genes.</title>
        <authorList>
            <person name="Akiba N."/>
            <person name="Aono T."/>
            <person name="Toyazaki H."/>
            <person name="Sato S."/>
            <person name="Oyaizu H."/>
        </authorList>
    </citation>
    <scope>NUCLEOTIDE SEQUENCE [LARGE SCALE GENOMIC DNA]</scope>
    <source>
        <strain evidence="3">ATCC 43989 / DSM 5975 / JCM 20966 / LMG 6465 / NBRC 14845 / NCIMB 13405 / ORS 571</strain>
    </source>
</reference>
<evidence type="ECO:0000313" key="3">
    <source>
        <dbReference type="Proteomes" id="UP000000270"/>
    </source>
</evidence>
<keyword evidence="3" id="KW-1185">Reference proteome</keyword>
<gene>
    <name evidence="2" type="primary">fkbM</name>
    <name evidence="2" type="ordered locus">AZC_1190</name>
</gene>
<keyword evidence="2" id="KW-0808">Transferase</keyword>
<evidence type="ECO:0000313" key="2">
    <source>
        <dbReference type="EMBL" id="BAF87188.1"/>
    </source>
</evidence>
<keyword evidence="2" id="KW-0489">Methyltransferase</keyword>
<reference evidence="2 3" key="6">
    <citation type="journal article" date="2011" name="Appl. Environ. Microbiol.">
        <title>Involvement of the azorhizobial chromosome partition gene (parA) in the onset of bacteroid differentiation during Sesbania rostrata stem nodule development.</title>
        <authorList>
            <person name="Liu CT."/>
            <person name="Lee KB."/>
            <person name="Wang YS."/>
            <person name="Peng MH."/>
            <person name="Lee KT."/>
            <person name="Suzuki S."/>
            <person name="Suzuki T."/>
            <person name="Oyaizu H."/>
        </authorList>
    </citation>
    <scope>NUCLEOTIDE SEQUENCE [LARGE SCALE GENOMIC DNA]</scope>
    <source>
        <strain evidence="3">ATCC 43989 / DSM 5975 / JCM 20966 / LMG 6465 / NBRC 14845 / NCIMB 13405 / ORS 571</strain>
    </source>
</reference>